<proteinExistence type="inferred from homology"/>
<protein>
    <submittedName>
        <fullName evidence="7">Glycosyltransferase</fullName>
    </submittedName>
</protein>
<feature type="transmembrane region" description="Helical" evidence="5">
    <location>
        <begin position="339"/>
        <end position="366"/>
    </location>
</feature>
<evidence type="ECO:0000313" key="8">
    <source>
        <dbReference type="Proteomes" id="UP001500618"/>
    </source>
</evidence>
<dbReference type="CDD" id="cd06423">
    <property type="entry name" value="CESA_like"/>
    <property type="match status" value="1"/>
</dbReference>
<gene>
    <name evidence="7" type="ORF">GCM10009765_80470</name>
</gene>
<evidence type="ECO:0000256" key="4">
    <source>
        <dbReference type="SAM" id="MobiDB-lite"/>
    </source>
</evidence>
<dbReference type="Proteomes" id="UP001500618">
    <property type="component" value="Unassembled WGS sequence"/>
</dbReference>
<dbReference type="Gene3D" id="3.20.20.370">
    <property type="entry name" value="Glycoside hydrolase/deacetylase"/>
    <property type="match status" value="1"/>
</dbReference>
<dbReference type="InterPro" id="IPR002509">
    <property type="entry name" value="NODB_dom"/>
</dbReference>
<evidence type="ECO:0000256" key="1">
    <source>
        <dbReference type="ARBA" id="ARBA00006739"/>
    </source>
</evidence>
<keyword evidence="2" id="KW-0328">Glycosyltransferase</keyword>
<dbReference type="RefSeq" id="WP_344315238.1">
    <property type="nucleotide sequence ID" value="NZ_BAAANY010000044.1"/>
</dbReference>
<feature type="transmembrane region" description="Helical" evidence="5">
    <location>
        <begin position="665"/>
        <end position="685"/>
    </location>
</feature>
<keyword evidence="8" id="KW-1185">Reference proteome</keyword>
<dbReference type="PANTHER" id="PTHR43630">
    <property type="entry name" value="POLY-BETA-1,6-N-ACETYL-D-GLUCOSAMINE SYNTHASE"/>
    <property type="match status" value="1"/>
</dbReference>
<keyword evidence="5" id="KW-1133">Transmembrane helix</keyword>
<keyword evidence="3" id="KW-0808">Transferase</keyword>
<accession>A0ABN2J8F8</accession>
<dbReference type="PROSITE" id="PS51677">
    <property type="entry name" value="NODB"/>
    <property type="match status" value="1"/>
</dbReference>
<sequence>MSTVATTDSPPHHGAKSPKSKSPKTRPTQRPPSSRILLRPRLFLIVVVTLVFVVVLLVQGYVNAVGKAGTGHPAGAYDRVPDAIRNGGSMIDATHSPARSYAVPAKTVALTFDDGPDPQWTPQILATLRKYHVHATFFAVGARVLKDPGLVQQAHADGNEIGIHTFSHPDLTQLSPADRQDQLSRTQLAIAGATGTTSALLRPPYSSSASALDNDDWSVVQDVGRHGYLTVLTDRDSLDWERPGVSKIIRNATPDNTDGAIILMHDAGGDRSETVQALNKLIPALQSRGYAFRTVTEALAAATGVSVADEKKRTDAPASAVDHWRGWGLSLAARIADGIVATLLVLLGIVGVLVVIRLVLMMIIAWRHARKRHRPGWNWGPPTTDPVSVIVPAYNEKEGIAQTLQSLAASAHPEIEVIVIDDGSTDGTAQIARALALPDVRVVSIPNGGKANALNHGLELARHDLVVMLDGDTVFEAATIGRLIRPFADPKVGAVAGNVKVANRARMVARWQHVEYVIGFNIDRRMYDVLQCMPTVPGACGAFRRSALVEVGGMSDDTLAEDTDLTMALCRAGWQVVYEETARGWTEAPTSVGQLWRQRYRWSYGTMQAMWKHRRAIVERGASGRFGRLGLLGLALFQVVLPVFAPLIDILAVDGLVFFNPVTTAVGWVAMLALQFVGAILAFRLDREKFGPLWALPLQQFVYRQLMYAIIIQSIVTALAGTRLRWHKLRRFGAAVAPSSTR</sequence>
<evidence type="ECO:0000259" key="6">
    <source>
        <dbReference type="PROSITE" id="PS51677"/>
    </source>
</evidence>
<name>A0ABN2J8F8_9ACTN</name>
<keyword evidence="5" id="KW-0812">Transmembrane</keyword>
<reference evidence="7 8" key="1">
    <citation type="journal article" date="2019" name="Int. J. Syst. Evol. Microbiol.">
        <title>The Global Catalogue of Microorganisms (GCM) 10K type strain sequencing project: providing services to taxonomists for standard genome sequencing and annotation.</title>
        <authorList>
            <consortium name="The Broad Institute Genomics Platform"/>
            <consortium name="The Broad Institute Genome Sequencing Center for Infectious Disease"/>
            <person name="Wu L."/>
            <person name="Ma J."/>
        </authorList>
    </citation>
    <scope>NUCLEOTIDE SEQUENCE [LARGE SCALE GENOMIC DNA]</scope>
    <source>
        <strain evidence="7 8">JCM 14718</strain>
    </source>
</reference>
<organism evidence="7 8">
    <name type="scientific">Fodinicola feengrottensis</name>
    <dbReference type="NCBI Taxonomy" id="435914"/>
    <lineage>
        <taxon>Bacteria</taxon>
        <taxon>Bacillati</taxon>
        <taxon>Actinomycetota</taxon>
        <taxon>Actinomycetes</taxon>
        <taxon>Mycobacteriales</taxon>
        <taxon>Fodinicola</taxon>
    </lineage>
</organism>
<feature type="region of interest" description="Disordered" evidence="4">
    <location>
        <begin position="1"/>
        <end position="33"/>
    </location>
</feature>
<keyword evidence="5" id="KW-0472">Membrane</keyword>
<feature type="domain" description="NodB homology" evidence="6">
    <location>
        <begin position="106"/>
        <end position="293"/>
    </location>
</feature>
<feature type="transmembrane region" description="Helical" evidence="5">
    <location>
        <begin position="42"/>
        <end position="62"/>
    </location>
</feature>
<evidence type="ECO:0000313" key="7">
    <source>
        <dbReference type="EMBL" id="GAA1720103.1"/>
    </source>
</evidence>
<dbReference type="InterPro" id="IPR029044">
    <property type="entry name" value="Nucleotide-diphossugar_trans"/>
</dbReference>
<dbReference type="Pfam" id="PF13641">
    <property type="entry name" value="Glyco_tranf_2_3"/>
    <property type="match status" value="1"/>
</dbReference>
<dbReference type="SUPFAM" id="SSF53448">
    <property type="entry name" value="Nucleotide-diphospho-sugar transferases"/>
    <property type="match status" value="1"/>
</dbReference>
<feature type="compositionally biased region" description="Basic residues" evidence="4">
    <location>
        <begin position="13"/>
        <end position="24"/>
    </location>
</feature>
<evidence type="ECO:0000256" key="3">
    <source>
        <dbReference type="ARBA" id="ARBA00022679"/>
    </source>
</evidence>
<evidence type="ECO:0000256" key="2">
    <source>
        <dbReference type="ARBA" id="ARBA00022676"/>
    </source>
</evidence>
<dbReference type="EMBL" id="BAAANY010000044">
    <property type="protein sequence ID" value="GAA1720103.1"/>
    <property type="molecule type" value="Genomic_DNA"/>
</dbReference>
<feature type="transmembrane region" description="Helical" evidence="5">
    <location>
        <begin position="629"/>
        <end position="653"/>
    </location>
</feature>
<comment type="similarity">
    <text evidence="1">Belongs to the glycosyltransferase 2 family.</text>
</comment>
<dbReference type="InterPro" id="IPR011330">
    <property type="entry name" value="Glyco_hydro/deAcase_b/a-brl"/>
</dbReference>
<dbReference type="Pfam" id="PF01522">
    <property type="entry name" value="Polysacc_deac_1"/>
    <property type="match status" value="1"/>
</dbReference>
<dbReference type="PANTHER" id="PTHR43630:SF1">
    <property type="entry name" value="POLY-BETA-1,6-N-ACETYL-D-GLUCOSAMINE SYNTHASE"/>
    <property type="match status" value="1"/>
</dbReference>
<dbReference type="Gene3D" id="3.90.550.10">
    <property type="entry name" value="Spore Coat Polysaccharide Biosynthesis Protein SpsA, Chain A"/>
    <property type="match status" value="1"/>
</dbReference>
<comment type="caution">
    <text evidence="7">The sequence shown here is derived from an EMBL/GenBank/DDBJ whole genome shotgun (WGS) entry which is preliminary data.</text>
</comment>
<dbReference type="SUPFAM" id="SSF88713">
    <property type="entry name" value="Glycoside hydrolase/deacetylase"/>
    <property type="match status" value="1"/>
</dbReference>
<evidence type="ECO:0000256" key="5">
    <source>
        <dbReference type="SAM" id="Phobius"/>
    </source>
</evidence>